<dbReference type="EMBL" id="MWLD01000022">
    <property type="protein sequence ID" value="OOV34883.1"/>
    <property type="molecule type" value="Genomic_DNA"/>
</dbReference>
<comment type="caution">
    <text evidence="1">The sequence shown here is derived from an EMBL/GenBank/DDBJ whole genome shotgun (WGS) entry which is preliminary data.</text>
</comment>
<reference evidence="1 2" key="1">
    <citation type="submission" date="2017-02" db="EMBL/GenBank/DDBJ databases">
        <title>Draft Genome Sequences of 'Candidatus Synechococcus spongiarum', Cyanobacterial Symbionts of the Mediterranean Sponge Aplysina aerophoba from two locations.</title>
        <authorList>
            <person name="Slaby B.M."/>
            <person name="Hentschel U."/>
        </authorList>
    </citation>
    <scope>NUCLEOTIDE SEQUENCE [LARGE SCALE GENOMIC DNA]</scope>
    <source>
        <strain evidence="1">LMB bulk15M</strain>
    </source>
</reference>
<dbReference type="Proteomes" id="UP000242636">
    <property type="component" value="Unassembled WGS sequence"/>
</dbReference>
<accession>A0A1T1D2M7</accession>
<proteinExistence type="predicted"/>
<dbReference type="AlphaFoldDB" id="A0A1T1D2M7"/>
<evidence type="ECO:0000313" key="1">
    <source>
        <dbReference type="EMBL" id="OOV34883.1"/>
    </source>
</evidence>
<keyword evidence="2" id="KW-1185">Reference proteome</keyword>
<sequence>MALLTLLGSCGPGGGELPQAGPLPSGCLAQLSREFLDPAEHMDLCDRIVASHPRLLRAHVDRFIVWQHYGKEREACRKLFDLEKTMATLTATPDDREDFHFSVEAICRNQVVDAGG</sequence>
<evidence type="ECO:0000313" key="2">
    <source>
        <dbReference type="Proteomes" id="UP000242636"/>
    </source>
</evidence>
<gene>
    <name evidence="1" type="ORF">BV61_01985</name>
</gene>
<organism evidence="1 2">
    <name type="scientific">Candidatus Synechococcus spongiarum LMB bulk15M</name>
    <dbReference type="NCBI Taxonomy" id="1943582"/>
    <lineage>
        <taxon>Bacteria</taxon>
        <taxon>Bacillati</taxon>
        <taxon>Cyanobacteriota</taxon>
        <taxon>Cyanophyceae</taxon>
        <taxon>Synechococcales</taxon>
        <taxon>Synechococcaceae</taxon>
        <taxon>Synechococcus</taxon>
    </lineage>
</organism>
<protein>
    <submittedName>
        <fullName evidence="1">Uncharacterized protein</fullName>
    </submittedName>
</protein>
<name>A0A1T1D2M7_9SYNE</name>